<reference evidence="2" key="1">
    <citation type="submission" date="2025-08" db="UniProtKB">
        <authorList>
            <consortium name="RefSeq"/>
        </authorList>
    </citation>
    <scope>IDENTIFICATION</scope>
    <source>
        <tissue evidence="2">Muscle</tissue>
    </source>
</reference>
<dbReference type="KEGG" id="pdic:114491365"/>
<dbReference type="Pfam" id="PF15022">
    <property type="entry name" value="DUF4522"/>
    <property type="match status" value="1"/>
</dbReference>
<dbReference type="CTD" id="101419170"/>
<dbReference type="OrthoDB" id="9821984at2759"/>
<proteinExistence type="predicted"/>
<protein>
    <submittedName>
        <fullName evidence="2">Uncharacterized protein C4orf36 homolog</fullName>
    </submittedName>
</protein>
<dbReference type="PANTHER" id="PTHR38002">
    <property type="entry name" value="C4ORF36 ISOFORM 11"/>
    <property type="match status" value="1"/>
</dbReference>
<dbReference type="InterPro" id="IPR027825">
    <property type="entry name" value="DUF4522"/>
</dbReference>
<evidence type="ECO:0000313" key="2">
    <source>
        <dbReference type="RefSeq" id="XP_028361210.1"/>
    </source>
</evidence>
<dbReference type="Proteomes" id="UP000504628">
    <property type="component" value="Chromosome 1"/>
</dbReference>
<gene>
    <name evidence="2" type="primary">C1H4orf36</name>
</gene>
<sequence>MAYGLPRKNSVKTVLRGSYQVEQPWDLAQLTEIWYTNLAKIKFPFLQEITFGSPVHLKRCKIRKDGLLPTAEDIKLERESEAKHLNNLKHQENIAEEMQFSLRGKQGGLRRPLPPK</sequence>
<dbReference type="InParanoid" id="A0A6J2L698"/>
<organism evidence="1 2">
    <name type="scientific">Phyllostomus discolor</name>
    <name type="common">pale spear-nosed bat</name>
    <dbReference type="NCBI Taxonomy" id="89673"/>
    <lineage>
        <taxon>Eukaryota</taxon>
        <taxon>Metazoa</taxon>
        <taxon>Chordata</taxon>
        <taxon>Craniata</taxon>
        <taxon>Vertebrata</taxon>
        <taxon>Euteleostomi</taxon>
        <taxon>Mammalia</taxon>
        <taxon>Eutheria</taxon>
        <taxon>Laurasiatheria</taxon>
        <taxon>Chiroptera</taxon>
        <taxon>Yangochiroptera</taxon>
        <taxon>Phyllostomidae</taxon>
        <taxon>Phyllostominae</taxon>
        <taxon>Phyllostomus</taxon>
    </lineage>
</organism>
<keyword evidence="1" id="KW-1185">Reference proteome</keyword>
<dbReference type="AlphaFoldDB" id="A0A6J2L698"/>
<accession>A0A6J2L698</accession>
<dbReference type="PANTHER" id="PTHR38002:SF1">
    <property type="entry name" value="CHROMOSOME 4 OPEN READING FRAME 36"/>
    <property type="match status" value="1"/>
</dbReference>
<name>A0A6J2L698_9CHIR</name>
<dbReference type="RefSeq" id="XP_028361210.1">
    <property type="nucleotide sequence ID" value="XM_028505409.2"/>
</dbReference>
<dbReference type="GeneID" id="114491365"/>
<evidence type="ECO:0000313" key="1">
    <source>
        <dbReference type="Proteomes" id="UP000504628"/>
    </source>
</evidence>